<feature type="transmembrane region" description="Helical" evidence="7">
    <location>
        <begin position="409"/>
        <end position="427"/>
    </location>
</feature>
<reference evidence="9" key="1">
    <citation type="submission" date="2022-07" db="EMBL/GenBank/DDBJ databases">
        <title>Phylogenomic reconstructions and comparative analyses of Kickxellomycotina fungi.</title>
        <authorList>
            <person name="Reynolds N.K."/>
            <person name="Stajich J.E."/>
            <person name="Barry K."/>
            <person name="Grigoriev I.V."/>
            <person name="Crous P."/>
            <person name="Smith M.E."/>
        </authorList>
    </citation>
    <scope>NUCLEOTIDE SEQUENCE</scope>
    <source>
        <strain evidence="9">BCRC 34381</strain>
    </source>
</reference>
<dbReference type="OrthoDB" id="1684102at2759"/>
<accession>A0A9W7YAD5</accession>
<feature type="compositionally biased region" description="Acidic residues" evidence="6">
    <location>
        <begin position="31"/>
        <end position="45"/>
    </location>
</feature>
<sequence length="503" mass="54107">AEDEGRSANITASFVDFIALYGNFAGGYYPSDEDDDDDEDEDGDDGGVGGVDDSGVGGGGTTRSDALASWRPSPAAWPSPRPRNRNAGAPDRTRTAPSTAGARKASTQKTLFLLLKSFVGSGVLFLPRAFYNGGLVFSSVLMIAVAGAALYTMVLLVRCYERVHCGYGEMGRRLYGRWMERMVMFSIVVSQLGFSCAGAIFVATNMRDLFNAVTSCEYRLPLGFWVIIQMVVLAPLCLVRHIKGLSGIALLADVFIIAGLVYVWSVDAATISRLGVSYTRNFNPDNYALFLGTAAYTFEGYALILPIIDTMKRPEKFPLVLSLVMVICGAVAVSIGSLSYAAFGDSTQANVLLNMPSKTPATLTVQLLYSLAICFTTPLMMFPVIRILEQALFPRRSGKRNPAVKAQKNAFRTLLLALVMAVSVAGVERLDKLVAIIGGSACVPLSFVYPPLFHLKAVATTGRERLRDALVVGVGVVVSVYVTCGAVSRWGISEPPYDFCDAD</sequence>
<comment type="caution">
    <text evidence="9">The sequence shown here is derived from an EMBL/GenBank/DDBJ whole genome shotgun (WGS) entry which is preliminary data.</text>
</comment>
<comment type="subcellular location">
    <subcellularLocation>
        <location evidence="1">Membrane</location>
        <topology evidence="1">Multi-pass membrane protein</topology>
    </subcellularLocation>
</comment>
<feature type="compositionally biased region" description="Gly residues" evidence="6">
    <location>
        <begin position="46"/>
        <end position="61"/>
    </location>
</feature>
<feature type="transmembrane region" description="Helical" evidence="7">
    <location>
        <begin position="286"/>
        <end position="308"/>
    </location>
</feature>
<dbReference type="GO" id="GO:0005774">
    <property type="term" value="C:vacuolar membrane"/>
    <property type="evidence" value="ECO:0007669"/>
    <property type="project" value="TreeGrafter"/>
</dbReference>
<name>A0A9W7YAD5_9FUNG</name>
<evidence type="ECO:0000256" key="4">
    <source>
        <dbReference type="ARBA" id="ARBA00022989"/>
    </source>
</evidence>
<evidence type="ECO:0000256" key="7">
    <source>
        <dbReference type="SAM" id="Phobius"/>
    </source>
</evidence>
<dbReference type="AlphaFoldDB" id="A0A9W7YAD5"/>
<dbReference type="GO" id="GO:0015179">
    <property type="term" value="F:L-amino acid transmembrane transporter activity"/>
    <property type="evidence" value="ECO:0007669"/>
    <property type="project" value="TreeGrafter"/>
</dbReference>
<dbReference type="PANTHER" id="PTHR22950:SF666">
    <property type="entry name" value="VACUOLAR AMINO ACID TRANSPORTER 4"/>
    <property type="match status" value="1"/>
</dbReference>
<feature type="non-terminal residue" evidence="9">
    <location>
        <position position="1"/>
    </location>
</feature>
<feature type="transmembrane region" description="Helical" evidence="7">
    <location>
        <begin position="320"/>
        <end position="343"/>
    </location>
</feature>
<evidence type="ECO:0000256" key="5">
    <source>
        <dbReference type="ARBA" id="ARBA00023136"/>
    </source>
</evidence>
<dbReference type="Pfam" id="PF01490">
    <property type="entry name" value="Aa_trans"/>
    <property type="match status" value="1"/>
</dbReference>
<feature type="transmembrane region" description="Helical" evidence="7">
    <location>
        <begin position="222"/>
        <end position="239"/>
    </location>
</feature>
<dbReference type="Proteomes" id="UP001143981">
    <property type="component" value="Unassembled WGS sequence"/>
</dbReference>
<feature type="transmembrane region" description="Helical" evidence="7">
    <location>
        <begin position="363"/>
        <end position="388"/>
    </location>
</feature>
<evidence type="ECO:0000259" key="8">
    <source>
        <dbReference type="Pfam" id="PF01490"/>
    </source>
</evidence>
<feature type="domain" description="Amino acid transporter transmembrane" evidence="8">
    <location>
        <begin position="104"/>
        <end position="486"/>
    </location>
</feature>
<dbReference type="EMBL" id="JANBOI010000753">
    <property type="protein sequence ID" value="KAJ1728717.1"/>
    <property type="molecule type" value="Genomic_DNA"/>
</dbReference>
<evidence type="ECO:0000256" key="2">
    <source>
        <dbReference type="ARBA" id="ARBA00008066"/>
    </source>
</evidence>
<keyword evidence="5 7" id="KW-0472">Membrane</keyword>
<keyword evidence="10" id="KW-1185">Reference proteome</keyword>
<feature type="transmembrane region" description="Helical" evidence="7">
    <location>
        <begin position="181"/>
        <end position="202"/>
    </location>
</feature>
<feature type="transmembrane region" description="Helical" evidence="7">
    <location>
        <begin position="111"/>
        <end position="130"/>
    </location>
</feature>
<evidence type="ECO:0000313" key="9">
    <source>
        <dbReference type="EMBL" id="KAJ1728717.1"/>
    </source>
</evidence>
<evidence type="ECO:0000256" key="6">
    <source>
        <dbReference type="SAM" id="MobiDB-lite"/>
    </source>
</evidence>
<dbReference type="PANTHER" id="PTHR22950">
    <property type="entry name" value="AMINO ACID TRANSPORTER"/>
    <property type="match status" value="1"/>
</dbReference>
<dbReference type="InterPro" id="IPR013057">
    <property type="entry name" value="AA_transpt_TM"/>
</dbReference>
<feature type="transmembrane region" description="Helical" evidence="7">
    <location>
        <begin position="136"/>
        <end position="160"/>
    </location>
</feature>
<organism evidence="9 10">
    <name type="scientific">Coemansia biformis</name>
    <dbReference type="NCBI Taxonomy" id="1286918"/>
    <lineage>
        <taxon>Eukaryota</taxon>
        <taxon>Fungi</taxon>
        <taxon>Fungi incertae sedis</taxon>
        <taxon>Zoopagomycota</taxon>
        <taxon>Kickxellomycotina</taxon>
        <taxon>Kickxellomycetes</taxon>
        <taxon>Kickxellales</taxon>
        <taxon>Kickxellaceae</taxon>
        <taxon>Coemansia</taxon>
    </lineage>
</organism>
<gene>
    <name evidence="9" type="ORF">LPJ61_003883</name>
</gene>
<keyword evidence="4 7" id="KW-1133">Transmembrane helix</keyword>
<protein>
    <recommendedName>
        <fullName evidence="8">Amino acid transporter transmembrane domain-containing protein</fullName>
    </recommendedName>
</protein>
<comment type="similarity">
    <text evidence="2">Belongs to the amino acid/polyamine transporter 2 family.</text>
</comment>
<evidence type="ECO:0000256" key="3">
    <source>
        <dbReference type="ARBA" id="ARBA00022692"/>
    </source>
</evidence>
<feature type="transmembrane region" description="Helical" evidence="7">
    <location>
        <begin position="470"/>
        <end position="492"/>
    </location>
</feature>
<feature type="transmembrane region" description="Helical" evidence="7">
    <location>
        <begin position="433"/>
        <end position="449"/>
    </location>
</feature>
<proteinExistence type="inferred from homology"/>
<feature type="transmembrane region" description="Helical" evidence="7">
    <location>
        <begin position="246"/>
        <end position="266"/>
    </location>
</feature>
<evidence type="ECO:0000313" key="10">
    <source>
        <dbReference type="Proteomes" id="UP001143981"/>
    </source>
</evidence>
<evidence type="ECO:0000256" key="1">
    <source>
        <dbReference type="ARBA" id="ARBA00004141"/>
    </source>
</evidence>
<keyword evidence="3 7" id="KW-0812">Transmembrane</keyword>
<feature type="region of interest" description="Disordered" evidence="6">
    <location>
        <begin position="28"/>
        <end position="103"/>
    </location>
</feature>